<evidence type="ECO:0000259" key="1">
    <source>
        <dbReference type="Pfam" id="PF01612"/>
    </source>
</evidence>
<accession>A0A7R9M874</accession>
<dbReference type="InterPro" id="IPR002782">
    <property type="entry name" value="Mut7-C_RNAse_dom"/>
</dbReference>
<organism evidence="3">
    <name type="scientific">Oppiella nova</name>
    <dbReference type="NCBI Taxonomy" id="334625"/>
    <lineage>
        <taxon>Eukaryota</taxon>
        <taxon>Metazoa</taxon>
        <taxon>Ecdysozoa</taxon>
        <taxon>Arthropoda</taxon>
        <taxon>Chelicerata</taxon>
        <taxon>Arachnida</taxon>
        <taxon>Acari</taxon>
        <taxon>Acariformes</taxon>
        <taxon>Sarcoptiformes</taxon>
        <taxon>Oribatida</taxon>
        <taxon>Brachypylina</taxon>
        <taxon>Oppioidea</taxon>
        <taxon>Oppiidae</taxon>
        <taxon>Oppiella</taxon>
    </lineage>
</organism>
<dbReference type="GO" id="GO:0006139">
    <property type="term" value="P:nucleobase-containing compound metabolic process"/>
    <property type="evidence" value="ECO:0007669"/>
    <property type="project" value="InterPro"/>
</dbReference>
<evidence type="ECO:0008006" key="5">
    <source>
        <dbReference type="Google" id="ProtNLM"/>
    </source>
</evidence>
<evidence type="ECO:0000259" key="2">
    <source>
        <dbReference type="Pfam" id="PF01927"/>
    </source>
</evidence>
<dbReference type="AlphaFoldDB" id="A0A7R9M874"/>
<dbReference type="EMBL" id="OC924298">
    <property type="protein sequence ID" value="CAD7655429.1"/>
    <property type="molecule type" value="Genomic_DNA"/>
</dbReference>
<dbReference type="Gene3D" id="3.30.420.10">
    <property type="entry name" value="Ribonuclease H-like superfamily/Ribonuclease H"/>
    <property type="match status" value="1"/>
</dbReference>
<dbReference type="OrthoDB" id="18193at2759"/>
<dbReference type="Proteomes" id="UP000728032">
    <property type="component" value="Unassembled WGS sequence"/>
</dbReference>
<feature type="domain" description="3'-5' exonuclease" evidence="1">
    <location>
        <begin position="26"/>
        <end position="94"/>
    </location>
</feature>
<dbReference type="InterPro" id="IPR036397">
    <property type="entry name" value="RNaseH_sf"/>
</dbReference>
<sequence length="335" mass="38812">MSANFRPQNVLDLSKFMEYILSEFTDLIADTVIAEARRKDLKGLSKTVFILLGKALNKSEQFSDWNRRPLREDQVKYAALDAFCLVEVFNKLKQLFEEKGYNFEEFVHNFIAGKLHKTNKQIKDKVNEGQPEITYPPINVKNFRCVCDTMLQGLGRYLRICGADVEILESTDNHDKAARIAMEQSRILLTCGAPYEYYKSRLSTGMCYRVSNNASAFEQMEMVLIRFNIKVSEEDLFTRCPKCNCNHFQVMTVSQMQDTYRNRSHYKTNSGAPVKFEGFHVSTFDTVKEFLLCTKCGQIFWDGCHQTRWKDKIQSILFPNQTPTKAHDPEVICLD</sequence>
<dbReference type="EMBL" id="CAJPVJ010009473">
    <property type="protein sequence ID" value="CAG2172616.1"/>
    <property type="molecule type" value="Genomic_DNA"/>
</dbReference>
<dbReference type="InterPro" id="IPR002562">
    <property type="entry name" value="3'-5'_exonuclease_dom"/>
</dbReference>
<dbReference type="GO" id="GO:0008408">
    <property type="term" value="F:3'-5' exonuclease activity"/>
    <property type="evidence" value="ECO:0007669"/>
    <property type="project" value="InterPro"/>
</dbReference>
<gene>
    <name evidence="3" type="ORF">ONB1V03_LOCUS12072</name>
</gene>
<dbReference type="InterPro" id="IPR012337">
    <property type="entry name" value="RNaseH-like_sf"/>
</dbReference>
<dbReference type="InterPro" id="IPR052408">
    <property type="entry name" value="Exonuclease_MUT-7-like"/>
</dbReference>
<keyword evidence="4" id="KW-1185">Reference proteome</keyword>
<dbReference type="PANTHER" id="PTHR47765">
    <property type="entry name" value="3'-5' EXONUCLEASE DOMAIN-CONTAINING PROTEIN"/>
    <property type="match status" value="1"/>
</dbReference>
<dbReference type="SUPFAM" id="SSF53098">
    <property type="entry name" value="Ribonuclease H-like"/>
    <property type="match status" value="1"/>
</dbReference>
<dbReference type="GO" id="GO:0003676">
    <property type="term" value="F:nucleic acid binding"/>
    <property type="evidence" value="ECO:0007669"/>
    <property type="project" value="InterPro"/>
</dbReference>
<dbReference type="Pfam" id="PF01612">
    <property type="entry name" value="DNA_pol_A_exo1"/>
    <property type="match status" value="1"/>
</dbReference>
<dbReference type="PANTHER" id="PTHR47765:SF2">
    <property type="entry name" value="EXONUCLEASE MUT-7 HOMOLOG"/>
    <property type="match status" value="1"/>
</dbReference>
<feature type="domain" description="Mut7-C RNAse" evidence="2">
    <location>
        <begin position="144"/>
        <end position="312"/>
    </location>
</feature>
<name>A0A7R9M874_9ACAR</name>
<evidence type="ECO:0000313" key="3">
    <source>
        <dbReference type="EMBL" id="CAD7655429.1"/>
    </source>
</evidence>
<proteinExistence type="predicted"/>
<protein>
    <recommendedName>
        <fullName evidence="5">Exonuclease mut-7-like protein</fullName>
    </recommendedName>
</protein>
<reference evidence="3" key="1">
    <citation type="submission" date="2020-11" db="EMBL/GenBank/DDBJ databases">
        <authorList>
            <person name="Tran Van P."/>
        </authorList>
    </citation>
    <scope>NUCLEOTIDE SEQUENCE</scope>
</reference>
<dbReference type="Pfam" id="PF01927">
    <property type="entry name" value="Mut7-C"/>
    <property type="match status" value="1"/>
</dbReference>
<evidence type="ECO:0000313" key="4">
    <source>
        <dbReference type="Proteomes" id="UP000728032"/>
    </source>
</evidence>